<accession>A0A2N9FJI5</accession>
<evidence type="ECO:0008006" key="2">
    <source>
        <dbReference type="Google" id="ProtNLM"/>
    </source>
</evidence>
<protein>
    <recommendedName>
        <fullName evidence="2">NB-ARC domain-containing protein</fullName>
    </recommendedName>
</protein>
<reference evidence="1" key="1">
    <citation type="submission" date="2018-02" db="EMBL/GenBank/DDBJ databases">
        <authorList>
            <person name="Cohen D.B."/>
            <person name="Kent A.D."/>
        </authorList>
    </citation>
    <scope>NUCLEOTIDE SEQUENCE</scope>
</reference>
<organism evidence="1">
    <name type="scientific">Fagus sylvatica</name>
    <name type="common">Beechnut</name>
    <dbReference type="NCBI Taxonomy" id="28930"/>
    <lineage>
        <taxon>Eukaryota</taxon>
        <taxon>Viridiplantae</taxon>
        <taxon>Streptophyta</taxon>
        <taxon>Embryophyta</taxon>
        <taxon>Tracheophyta</taxon>
        <taxon>Spermatophyta</taxon>
        <taxon>Magnoliopsida</taxon>
        <taxon>eudicotyledons</taxon>
        <taxon>Gunneridae</taxon>
        <taxon>Pentapetalae</taxon>
        <taxon>rosids</taxon>
        <taxon>fabids</taxon>
        <taxon>Fagales</taxon>
        <taxon>Fagaceae</taxon>
        <taxon>Fagus</taxon>
    </lineage>
</organism>
<name>A0A2N9FJI5_FAGSY</name>
<proteinExistence type="predicted"/>
<gene>
    <name evidence="1" type="ORF">FSB_LOCUS14951</name>
</gene>
<sequence length="116" mass="13218">MGRLTALRELKIDNCGELSKNCEREVGVEWPKIKHIPQIEITCKLSWLLVWVLGFVLHDKWCGEVPLKSMFPLLFACSTSRAASIDSCLSGSGIGEARAWNFTFVRDFNDWEVERS</sequence>
<dbReference type="EMBL" id="OIVN01000891">
    <property type="protein sequence ID" value="SPC87069.1"/>
    <property type="molecule type" value="Genomic_DNA"/>
</dbReference>
<dbReference type="AlphaFoldDB" id="A0A2N9FJI5"/>
<evidence type="ECO:0000313" key="1">
    <source>
        <dbReference type="EMBL" id="SPC87069.1"/>
    </source>
</evidence>